<comment type="caution">
    <text evidence="1">The sequence shown here is derived from an EMBL/GenBank/DDBJ whole genome shotgun (WGS) entry which is preliminary data.</text>
</comment>
<dbReference type="RefSeq" id="WP_307233863.1">
    <property type="nucleotide sequence ID" value="NZ_JAUSVF010000002.1"/>
</dbReference>
<organism evidence="1 2">
    <name type="scientific">Pararhizobium capsulatum DSM 1112</name>
    <dbReference type="NCBI Taxonomy" id="1121113"/>
    <lineage>
        <taxon>Bacteria</taxon>
        <taxon>Pseudomonadati</taxon>
        <taxon>Pseudomonadota</taxon>
        <taxon>Alphaproteobacteria</taxon>
        <taxon>Hyphomicrobiales</taxon>
        <taxon>Rhizobiaceae</taxon>
        <taxon>Rhizobium/Agrobacterium group</taxon>
        <taxon>Pararhizobium</taxon>
    </lineage>
</organism>
<evidence type="ECO:0000313" key="2">
    <source>
        <dbReference type="Proteomes" id="UP001230207"/>
    </source>
</evidence>
<name>A0ABU0BVN6_9HYPH</name>
<reference evidence="1 2" key="1">
    <citation type="submission" date="2023-07" db="EMBL/GenBank/DDBJ databases">
        <title>Genomic Encyclopedia of Type Strains, Phase IV (KMG-IV): sequencing the most valuable type-strain genomes for metagenomic binning, comparative biology and taxonomic classification.</title>
        <authorList>
            <person name="Goeker M."/>
        </authorList>
    </citation>
    <scope>NUCLEOTIDE SEQUENCE [LARGE SCALE GENOMIC DNA]</scope>
    <source>
        <strain evidence="1 2">DSM 1112</strain>
    </source>
</reference>
<dbReference type="Proteomes" id="UP001230207">
    <property type="component" value="Unassembled WGS sequence"/>
</dbReference>
<protein>
    <submittedName>
        <fullName evidence="1">Uncharacterized protein</fullName>
    </submittedName>
</protein>
<dbReference type="EMBL" id="JAUSVF010000002">
    <property type="protein sequence ID" value="MDQ0322316.1"/>
    <property type="molecule type" value="Genomic_DNA"/>
</dbReference>
<sequence>MNHTTDFIAELIRAANGVGKLGDSEKHRLLEHAVTMIQDMRRQNVIPIFETLTDPLIPLRITAAIIHRRSNDEVKAALLEAADMIRTLKIELGG</sequence>
<gene>
    <name evidence="1" type="ORF">QO002_004522</name>
</gene>
<proteinExistence type="predicted"/>
<evidence type="ECO:0000313" key="1">
    <source>
        <dbReference type="EMBL" id="MDQ0322316.1"/>
    </source>
</evidence>
<accession>A0ABU0BVN6</accession>
<keyword evidence="2" id="KW-1185">Reference proteome</keyword>